<dbReference type="OrthoDB" id="4711815at2"/>
<organism evidence="1 2">
    <name type="scientific">Nocardioides cavernaquae</name>
    <dbReference type="NCBI Taxonomy" id="2321396"/>
    <lineage>
        <taxon>Bacteria</taxon>
        <taxon>Bacillati</taxon>
        <taxon>Actinomycetota</taxon>
        <taxon>Actinomycetes</taxon>
        <taxon>Propionibacteriales</taxon>
        <taxon>Nocardioidaceae</taxon>
        <taxon>Nocardioides</taxon>
    </lineage>
</organism>
<dbReference type="Proteomes" id="UP000276542">
    <property type="component" value="Unassembled WGS sequence"/>
</dbReference>
<keyword evidence="2" id="KW-1185">Reference proteome</keyword>
<reference evidence="2" key="1">
    <citation type="submission" date="2018-09" db="EMBL/GenBank/DDBJ databases">
        <authorList>
            <person name="Zhu H."/>
        </authorList>
    </citation>
    <scope>NUCLEOTIDE SEQUENCE [LARGE SCALE GENOMIC DNA]</scope>
    <source>
        <strain evidence="2">K1W22B-1</strain>
    </source>
</reference>
<evidence type="ECO:0000313" key="1">
    <source>
        <dbReference type="EMBL" id="RJS48008.1"/>
    </source>
</evidence>
<dbReference type="InterPro" id="IPR032580">
    <property type="entry name" value="SatD"/>
</dbReference>
<dbReference type="Pfam" id="PF16264">
    <property type="entry name" value="SatD"/>
    <property type="match status" value="1"/>
</dbReference>
<dbReference type="AlphaFoldDB" id="A0A3A5HDR0"/>
<evidence type="ECO:0008006" key="3">
    <source>
        <dbReference type="Google" id="ProtNLM"/>
    </source>
</evidence>
<dbReference type="EMBL" id="QYRP01000002">
    <property type="protein sequence ID" value="RJS48008.1"/>
    <property type="molecule type" value="Genomic_DNA"/>
</dbReference>
<proteinExistence type="predicted"/>
<gene>
    <name evidence="1" type="ORF">D4739_16005</name>
</gene>
<name>A0A3A5HDR0_9ACTN</name>
<dbReference type="InterPro" id="IPR013324">
    <property type="entry name" value="RNA_pol_sigma_r3/r4-like"/>
</dbReference>
<dbReference type="SUPFAM" id="SSF88659">
    <property type="entry name" value="Sigma3 and sigma4 domains of RNA polymerase sigma factors"/>
    <property type="match status" value="1"/>
</dbReference>
<comment type="caution">
    <text evidence="1">The sequence shown here is derived from an EMBL/GenBank/DDBJ whole genome shotgun (WGS) entry which is preliminary data.</text>
</comment>
<accession>A0A3A5HDR0</accession>
<protein>
    <recommendedName>
        <fullName evidence="3">RNA polymerase subunit sigma-70</fullName>
    </recommendedName>
</protein>
<evidence type="ECO:0000313" key="2">
    <source>
        <dbReference type="Proteomes" id="UP000276542"/>
    </source>
</evidence>
<sequence>MVATLIGDVVGSRDAGSRAGLHARLEDLVSQVNETTDPLVPLRITVGDEYQGCWASLGDALVAVRTLRLAGLPQVDLRHGLGWGEVSVLSESPRVEDGPGWWAARAAIEYAAAEARRAGLRHVRTAYRCAEGVAGPDQAAVNAALLLRDQVLGGLSGRSLSVLSGLIEGRTQREIADAEGVSASAISQRVRSDGLAVLVAAEEMLGRVG</sequence>